<reference evidence="1" key="1">
    <citation type="journal article" date="2014" name="Front. Microbiol.">
        <title>High frequency of phylogenetically diverse reductive dehalogenase-homologous genes in deep subseafloor sedimentary metagenomes.</title>
        <authorList>
            <person name="Kawai M."/>
            <person name="Futagami T."/>
            <person name="Toyoda A."/>
            <person name="Takaki Y."/>
            <person name="Nishi S."/>
            <person name="Hori S."/>
            <person name="Arai W."/>
            <person name="Tsubouchi T."/>
            <person name="Morono Y."/>
            <person name="Uchiyama I."/>
            <person name="Ito T."/>
            <person name="Fujiyama A."/>
            <person name="Inagaki F."/>
            <person name="Takami H."/>
        </authorList>
    </citation>
    <scope>NUCLEOTIDE SEQUENCE</scope>
    <source>
        <strain evidence="1">Expedition CK06-06</strain>
    </source>
</reference>
<proteinExistence type="predicted"/>
<sequence>VLNGTTGDVIWQVTPGGVGLKSPFDIADINNDGNLEIIVSGLYPVVLHGNNGSTYWENTAVSSYNLWSAVSDIDADGYSEIFVSSGKGPYQGYDFFTVLSYDGQILRQNPTSWHPCWGGITIGDANFDGRSEIYQGDRRYGY</sequence>
<name>X1VMU5_9ZZZZ</name>
<gene>
    <name evidence="1" type="ORF">S12H4_60154</name>
</gene>
<dbReference type="InterPro" id="IPR028994">
    <property type="entry name" value="Integrin_alpha_N"/>
</dbReference>
<feature type="non-terminal residue" evidence="1">
    <location>
        <position position="142"/>
    </location>
</feature>
<dbReference type="AlphaFoldDB" id="X1VMU5"/>
<feature type="non-terminal residue" evidence="1">
    <location>
        <position position="1"/>
    </location>
</feature>
<evidence type="ECO:0000313" key="1">
    <source>
        <dbReference type="EMBL" id="GAJ20967.1"/>
    </source>
</evidence>
<dbReference type="SUPFAM" id="SSF69318">
    <property type="entry name" value="Integrin alpha N-terminal domain"/>
    <property type="match status" value="1"/>
</dbReference>
<protein>
    <submittedName>
        <fullName evidence="1">Uncharacterized protein</fullName>
    </submittedName>
</protein>
<comment type="caution">
    <text evidence="1">The sequence shown here is derived from an EMBL/GenBank/DDBJ whole genome shotgun (WGS) entry which is preliminary data.</text>
</comment>
<accession>X1VMU5</accession>
<organism evidence="1">
    <name type="scientific">marine sediment metagenome</name>
    <dbReference type="NCBI Taxonomy" id="412755"/>
    <lineage>
        <taxon>unclassified sequences</taxon>
        <taxon>metagenomes</taxon>
        <taxon>ecological metagenomes</taxon>
    </lineage>
</organism>
<dbReference type="EMBL" id="BARW01039517">
    <property type="protein sequence ID" value="GAJ20967.1"/>
    <property type="molecule type" value="Genomic_DNA"/>
</dbReference>